<feature type="non-terminal residue" evidence="1">
    <location>
        <position position="49"/>
    </location>
</feature>
<protein>
    <submittedName>
        <fullName evidence="1">Uncharacterized protein</fullName>
    </submittedName>
</protein>
<sequence length="49" mass="5642">MTITALRNKMESLQIKQEEKIQLTKSMSADEISQLQNTVSNLRSEMEKS</sequence>
<reference evidence="1" key="1">
    <citation type="submission" date="2018-05" db="EMBL/GenBank/DDBJ databases">
        <authorList>
            <person name="Lanie J.A."/>
            <person name="Ng W.-L."/>
            <person name="Kazmierczak K.M."/>
            <person name="Andrzejewski T.M."/>
            <person name="Davidsen T.M."/>
            <person name="Wayne K.J."/>
            <person name="Tettelin H."/>
            <person name="Glass J.I."/>
            <person name="Rusch D."/>
            <person name="Podicherti R."/>
            <person name="Tsui H.-C.T."/>
            <person name="Winkler M.E."/>
        </authorList>
    </citation>
    <scope>NUCLEOTIDE SEQUENCE</scope>
</reference>
<accession>A0A382TLI3</accession>
<dbReference type="EMBL" id="UINC01137557">
    <property type="protein sequence ID" value="SVD22969.1"/>
    <property type="molecule type" value="Genomic_DNA"/>
</dbReference>
<name>A0A382TLI3_9ZZZZ</name>
<evidence type="ECO:0000313" key="1">
    <source>
        <dbReference type="EMBL" id="SVD22969.1"/>
    </source>
</evidence>
<gene>
    <name evidence="1" type="ORF">METZ01_LOCUS375823</name>
</gene>
<dbReference type="AlphaFoldDB" id="A0A382TLI3"/>
<organism evidence="1">
    <name type="scientific">marine metagenome</name>
    <dbReference type="NCBI Taxonomy" id="408172"/>
    <lineage>
        <taxon>unclassified sequences</taxon>
        <taxon>metagenomes</taxon>
        <taxon>ecological metagenomes</taxon>
    </lineage>
</organism>
<proteinExistence type="predicted"/>